<dbReference type="Pfam" id="PF08100">
    <property type="entry name" value="Dimerisation"/>
    <property type="match status" value="1"/>
</dbReference>
<dbReference type="GO" id="GO:0032259">
    <property type="term" value="P:methylation"/>
    <property type="evidence" value="ECO:0007669"/>
    <property type="project" value="UniProtKB-KW"/>
</dbReference>
<dbReference type="InterPro" id="IPR036388">
    <property type="entry name" value="WH-like_DNA-bd_sf"/>
</dbReference>
<evidence type="ECO:0000256" key="3">
    <source>
        <dbReference type="ARBA" id="ARBA00022691"/>
    </source>
</evidence>
<dbReference type="Gene3D" id="1.10.10.10">
    <property type="entry name" value="Winged helix-like DNA-binding domain superfamily/Winged helix DNA-binding domain"/>
    <property type="match status" value="1"/>
</dbReference>
<dbReference type="Proteomes" id="UP001154282">
    <property type="component" value="Unassembled WGS sequence"/>
</dbReference>
<dbReference type="InterPro" id="IPR001077">
    <property type="entry name" value="COMT_C"/>
</dbReference>
<reference evidence="6" key="1">
    <citation type="submission" date="2022-08" db="EMBL/GenBank/DDBJ databases">
        <authorList>
            <person name="Gutierrez-Valencia J."/>
        </authorList>
    </citation>
    <scope>NUCLEOTIDE SEQUENCE</scope>
</reference>
<dbReference type="PROSITE" id="PS51683">
    <property type="entry name" value="SAM_OMT_II"/>
    <property type="match status" value="1"/>
</dbReference>
<keyword evidence="2" id="KW-0808">Transferase</keyword>
<dbReference type="SUPFAM" id="SSF53335">
    <property type="entry name" value="S-adenosyl-L-methionine-dependent methyltransferases"/>
    <property type="match status" value="1"/>
</dbReference>
<proteinExistence type="predicted"/>
<gene>
    <name evidence="6" type="ORF">LITE_LOCUS31853</name>
</gene>
<dbReference type="InterPro" id="IPR036390">
    <property type="entry name" value="WH_DNA-bd_sf"/>
</dbReference>
<dbReference type="Gene3D" id="3.40.50.150">
    <property type="entry name" value="Vaccinia Virus protein VP39"/>
    <property type="match status" value="1"/>
</dbReference>
<name>A0AAV0N6H2_9ROSI</name>
<comment type="caution">
    <text evidence="6">The sequence shown here is derived from an EMBL/GenBank/DDBJ whole genome shotgun (WGS) entry which is preliminary data.</text>
</comment>
<keyword evidence="7" id="KW-1185">Reference proteome</keyword>
<dbReference type="GO" id="GO:0046983">
    <property type="term" value="F:protein dimerization activity"/>
    <property type="evidence" value="ECO:0007669"/>
    <property type="project" value="InterPro"/>
</dbReference>
<dbReference type="PANTHER" id="PTHR11746">
    <property type="entry name" value="O-METHYLTRANSFERASE"/>
    <property type="match status" value="1"/>
</dbReference>
<sequence>MQAAAAAAAAAASSALELAEHQPTVWAHTNGYISTMTVQCAVQLEIPDVIHNHCRPMTLHQLISALQISPAKAPFMSRLMRVLVHLGYFVEHNDSYWLTPLSRFLLKDNPFGGRSMLLLGSHPIMLDPWRSMSTWFRTNDERQQAPFAFANGGRKLYEVAAGDPWLSRLYHDGLGRDSSLFAASLVAKCGSWSGVFEGLNSLVDVGRNSGTGTTGQVLAAAFPDIDITVFDLPHAVAGLEAAAQPNLRYVGGDMFKEIPPADAVLLMRVLIELEDEACVELLKQCKKAVSNRGGGGGGAGKVMIADHVLDHESCDDQVSEGTLLFTDMVMMACLEGSIRTEPQWSQLFSQAGFSNYKITLVCGLWFLIQLEL</sequence>
<dbReference type="InterPro" id="IPR029063">
    <property type="entry name" value="SAM-dependent_MTases_sf"/>
</dbReference>
<evidence type="ECO:0000259" key="4">
    <source>
        <dbReference type="Pfam" id="PF00891"/>
    </source>
</evidence>
<organism evidence="6 7">
    <name type="scientific">Linum tenue</name>
    <dbReference type="NCBI Taxonomy" id="586396"/>
    <lineage>
        <taxon>Eukaryota</taxon>
        <taxon>Viridiplantae</taxon>
        <taxon>Streptophyta</taxon>
        <taxon>Embryophyta</taxon>
        <taxon>Tracheophyta</taxon>
        <taxon>Spermatophyta</taxon>
        <taxon>Magnoliopsida</taxon>
        <taxon>eudicotyledons</taxon>
        <taxon>Gunneridae</taxon>
        <taxon>Pentapetalae</taxon>
        <taxon>rosids</taxon>
        <taxon>fabids</taxon>
        <taxon>Malpighiales</taxon>
        <taxon>Linaceae</taxon>
        <taxon>Linum</taxon>
    </lineage>
</organism>
<keyword evidence="3" id="KW-0949">S-adenosyl-L-methionine</keyword>
<evidence type="ECO:0000313" key="7">
    <source>
        <dbReference type="Proteomes" id="UP001154282"/>
    </source>
</evidence>
<dbReference type="SUPFAM" id="SSF46785">
    <property type="entry name" value="Winged helix' DNA-binding domain"/>
    <property type="match status" value="1"/>
</dbReference>
<feature type="domain" description="O-methyltransferase C-terminal" evidence="4">
    <location>
        <begin position="129"/>
        <end position="354"/>
    </location>
</feature>
<dbReference type="GO" id="GO:0008171">
    <property type="term" value="F:O-methyltransferase activity"/>
    <property type="evidence" value="ECO:0007669"/>
    <property type="project" value="InterPro"/>
</dbReference>
<protein>
    <submittedName>
        <fullName evidence="6">Uncharacterized protein</fullName>
    </submittedName>
</protein>
<feature type="domain" description="O-methyltransferase dimerisation" evidence="5">
    <location>
        <begin position="26"/>
        <end position="108"/>
    </location>
</feature>
<dbReference type="PIRSF" id="PIRSF005739">
    <property type="entry name" value="O-mtase"/>
    <property type="match status" value="1"/>
</dbReference>
<accession>A0AAV0N6H2</accession>
<evidence type="ECO:0000313" key="6">
    <source>
        <dbReference type="EMBL" id="CAI0454104.1"/>
    </source>
</evidence>
<dbReference type="InterPro" id="IPR016461">
    <property type="entry name" value="COMT-like"/>
</dbReference>
<evidence type="ECO:0000256" key="2">
    <source>
        <dbReference type="ARBA" id="ARBA00022679"/>
    </source>
</evidence>
<dbReference type="Pfam" id="PF00891">
    <property type="entry name" value="Methyltransf_2"/>
    <property type="match status" value="1"/>
</dbReference>
<evidence type="ECO:0000256" key="1">
    <source>
        <dbReference type="ARBA" id="ARBA00022603"/>
    </source>
</evidence>
<dbReference type="EMBL" id="CAMGYJ010000008">
    <property type="protein sequence ID" value="CAI0454104.1"/>
    <property type="molecule type" value="Genomic_DNA"/>
</dbReference>
<evidence type="ECO:0000259" key="5">
    <source>
        <dbReference type="Pfam" id="PF08100"/>
    </source>
</evidence>
<keyword evidence="1" id="KW-0489">Methyltransferase</keyword>
<dbReference type="GO" id="GO:0009717">
    <property type="term" value="P:isoflavonoid biosynthetic process"/>
    <property type="evidence" value="ECO:0007669"/>
    <property type="project" value="UniProtKB-ARBA"/>
</dbReference>
<dbReference type="FunFam" id="1.10.10.10:FF:000213">
    <property type="entry name" value="Coniferyl alcohol 9-O-methyltransferase"/>
    <property type="match status" value="1"/>
</dbReference>
<dbReference type="AlphaFoldDB" id="A0AAV0N6H2"/>
<dbReference type="InterPro" id="IPR012967">
    <property type="entry name" value="COMT_dimerisation"/>
</dbReference>
<dbReference type="GO" id="GO:0008757">
    <property type="term" value="F:S-adenosylmethionine-dependent methyltransferase activity"/>
    <property type="evidence" value="ECO:0007669"/>
    <property type="project" value="UniProtKB-ARBA"/>
</dbReference>